<keyword evidence="2 4" id="KW-0548">Nucleotidyltransferase</keyword>
<dbReference type="InterPro" id="IPR003329">
    <property type="entry name" value="Cytidylyl_trans"/>
</dbReference>
<dbReference type="GO" id="GO:0008690">
    <property type="term" value="F:3-deoxy-manno-octulosonate cytidylyltransferase activity"/>
    <property type="evidence" value="ECO:0007669"/>
    <property type="project" value="InterPro"/>
</dbReference>
<proteinExistence type="predicted"/>
<dbReference type="InterPro" id="IPR029044">
    <property type="entry name" value="Nucleotide-diphossugar_trans"/>
</dbReference>
<dbReference type="GO" id="GO:0005829">
    <property type="term" value="C:cytosol"/>
    <property type="evidence" value="ECO:0007669"/>
    <property type="project" value="TreeGrafter"/>
</dbReference>
<keyword evidence="5" id="KW-1185">Reference proteome</keyword>
<dbReference type="STRING" id="441119.SAMN04488047_101488"/>
<dbReference type="NCBIfam" id="NF003950">
    <property type="entry name" value="PRK05450.1-3"/>
    <property type="match status" value="1"/>
</dbReference>
<evidence type="ECO:0000256" key="2">
    <source>
        <dbReference type="ARBA" id="ARBA00022695"/>
    </source>
</evidence>
<reference evidence="4 5" key="1">
    <citation type="submission" date="2016-10" db="EMBL/GenBank/DDBJ databases">
        <authorList>
            <person name="de Groot N.N."/>
        </authorList>
    </citation>
    <scope>NUCLEOTIDE SEQUENCE [LARGE SCALE GENOMIC DNA]</scope>
    <source>
        <strain evidence="4 5">DSM 19547</strain>
    </source>
</reference>
<evidence type="ECO:0000256" key="1">
    <source>
        <dbReference type="ARBA" id="ARBA00022679"/>
    </source>
</evidence>
<gene>
    <name evidence="4" type="ORF">SAMN04488047_101488</name>
</gene>
<dbReference type="OrthoDB" id="9815559at2"/>
<dbReference type="Proteomes" id="UP000199356">
    <property type="component" value="Unassembled WGS sequence"/>
</dbReference>
<dbReference type="EMBL" id="FOXA01000001">
    <property type="protein sequence ID" value="SFO92787.1"/>
    <property type="molecule type" value="Genomic_DNA"/>
</dbReference>
<dbReference type="InterPro" id="IPR004528">
    <property type="entry name" value="KdsB"/>
</dbReference>
<protein>
    <submittedName>
        <fullName evidence="4">3-deoxy-manno-octulosonate cytidylyltransferase (CMP-KDO synthetase)</fullName>
    </submittedName>
</protein>
<dbReference type="CDD" id="cd02517">
    <property type="entry name" value="CMP-KDO-Synthetase"/>
    <property type="match status" value="1"/>
</dbReference>
<dbReference type="Pfam" id="PF02348">
    <property type="entry name" value="CTP_transf_3"/>
    <property type="match status" value="1"/>
</dbReference>
<organism evidence="4 5">
    <name type="scientific">Tranquillimonas alkanivorans</name>
    <dbReference type="NCBI Taxonomy" id="441119"/>
    <lineage>
        <taxon>Bacteria</taxon>
        <taxon>Pseudomonadati</taxon>
        <taxon>Pseudomonadota</taxon>
        <taxon>Alphaproteobacteria</taxon>
        <taxon>Rhodobacterales</taxon>
        <taxon>Roseobacteraceae</taxon>
        <taxon>Tranquillimonas</taxon>
    </lineage>
</organism>
<dbReference type="Gene3D" id="3.90.550.10">
    <property type="entry name" value="Spore Coat Polysaccharide Biosynthesis Protein SpsA, Chain A"/>
    <property type="match status" value="1"/>
</dbReference>
<dbReference type="RefSeq" id="WP_093417789.1">
    <property type="nucleotide sequence ID" value="NZ_FOXA01000001.1"/>
</dbReference>
<dbReference type="GO" id="GO:0009103">
    <property type="term" value="P:lipopolysaccharide biosynthetic process"/>
    <property type="evidence" value="ECO:0007669"/>
    <property type="project" value="UniProtKB-KW"/>
</dbReference>
<keyword evidence="1 4" id="KW-0808">Transferase</keyword>
<evidence type="ECO:0000313" key="4">
    <source>
        <dbReference type="EMBL" id="SFO92787.1"/>
    </source>
</evidence>
<keyword evidence="3" id="KW-0448">Lipopolysaccharide biosynthesis</keyword>
<dbReference type="SUPFAM" id="SSF53448">
    <property type="entry name" value="Nucleotide-diphospho-sugar transferases"/>
    <property type="match status" value="1"/>
</dbReference>
<dbReference type="NCBIfam" id="NF003952">
    <property type="entry name" value="PRK05450.1-5"/>
    <property type="match status" value="1"/>
</dbReference>
<sequence length="261" mass="28757">MADTIIAIPARHGSRRFPGKPLAKLTGCTGQSRSLIERSWRAAKQVAGVDAVYVVTDDDRIAEHAEGFGAEVIMTSDECRNGTERCAEAAASLPTTPGIVVNLQGDSPLTRPDHVEALIAAVKRDKSVAVATPVVQATDEQLERLRDDRRNDRVGATTAVFRENGDALYFSKEIVPYSGGEEPEVFYHLGLYAYRMESLAQYSLLRPGRLEEIEGLEQLRFLEEGMTVRCVEVAQSGDHWELNNPGDVAILEDIFKREGIE</sequence>
<name>A0A1I5L6B1_9RHOB</name>
<accession>A0A1I5L6B1</accession>
<dbReference type="PANTHER" id="PTHR42866">
    <property type="entry name" value="3-DEOXY-MANNO-OCTULOSONATE CYTIDYLYLTRANSFERASE"/>
    <property type="match status" value="1"/>
</dbReference>
<dbReference type="AlphaFoldDB" id="A0A1I5L6B1"/>
<evidence type="ECO:0000256" key="3">
    <source>
        <dbReference type="ARBA" id="ARBA00022985"/>
    </source>
</evidence>
<evidence type="ECO:0000313" key="5">
    <source>
        <dbReference type="Proteomes" id="UP000199356"/>
    </source>
</evidence>
<dbReference type="PANTHER" id="PTHR42866:SF2">
    <property type="entry name" value="3-DEOXY-MANNO-OCTULOSONATE CYTIDYLYLTRANSFERASE, MITOCHONDRIAL"/>
    <property type="match status" value="1"/>
</dbReference>